<dbReference type="EMBL" id="CP048000">
    <property type="protein sequence ID" value="QHQ62552.1"/>
    <property type="molecule type" value="Genomic_DNA"/>
</dbReference>
<evidence type="ECO:0000256" key="7">
    <source>
        <dbReference type="ARBA" id="ARBA00022970"/>
    </source>
</evidence>
<dbReference type="FunFam" id="3.40.50.300:FF:000056">
    <property type="entry name" value="Cell division ATP-binding protein FtsE"/>
    <property type="match status" value="1"/>
</dbReference>
<keyword evidence="5 10" id="KW-0067">ATP-binding</keyword>
<dbReference type="GO" id="GO:0005886">
    <property type="term" value="C:plasma membrane"/>
    <property type="evidence" value="ECO:0007669"/>
    <property type="project" value="UniProtKB-ARBA"/>
</dbReference>
<evidence type="ECO:0000256" key="1">
    <source>
        <dbReference type="ARBA" id="ARBA00005417"/>
    </source>
</evidence>
<dbReference type="PROSITE" id="PS00211">
    <property type="entry name" value="ABC_TRANSPORTER_1"/>
    <property type="match status" value="1"/>
</dbReference>
<keyword evidence="8" id="KW-0472">Membrane</keyword>
<sequence>MIQVKELTKEFKNGKNRKLTVLNNINLEIEDGDIFGIIGMSGAGKSTLIRCINLLERPTRGHIIIDGTDITEVRGKNLHALRKNIGMIFQNFNLLMQKNVRKNIAFGLEITKLKDFKIPGMNAENYKKLNYFQKRKAKKAEINKRVDELLELVDLREKEYYYPAKLSGGQRQRVAIARALATRPSILLCDEATSALDSKTTDSILKLLKRINEETKVTIIVITHEMNVVQKICNKVAVIDKSEIVACGYTEDVFQNNSSEIVRNLVGGIMYESDNGIFKSVV</sequence>
<dbReference type="InterPro" id="IPR003439">
    <property type="entry name" value="ABC_transporter-like_ATP-bd"/>
</dbReference>
<keyword evidence="11" id="KW-1185">Reference proteome</keyword>
<dbReference type="Gene3D" id="3.40.50.300">
    <property type="entry name" value="P-loop containing nucleotide triphosphate hydrolases"/>
    <property type="match status" value="1"/>
</dbReference>
<accession>A0A6P1TQQ9</accession>
<dbReference type="InterPro" id="IPR027417">
    <property type="entry name" value="P-loop_NTPase"/>
</dbReference>
<keyword evidence="4" id="KW-0547">Nucleotide-binding</keyword>
<evidence type="ECO:0000256" key="5">
    <source>
        <dbReference type="ARBA" id="ARBA00022840"/>
    </source>
</evidence>
<dbReference type="InterPro" id="IPR017871">
    <property type="entry name" value="ABC_transporter-like_CS"/>
</dbReference>
<dbReference type="AlphaFoldDB" id="A0A6P1TQQ9"/>
<reference evidence="10 11" key="1">
    <citation type="submission" date="2020-01" db="EMBL/GenBank/DDBJ databases">
        <title>Genome analysis of Anaerocolumna sp. CBA3638.</title>
        <authorList>
            <person name="Kim J."/>
            <person name="Roh S.W."/>
        </authorList>
    </citation>
    <scope>NUCLEOTIDE SEQUENCE [LARGE SCALE GENOMIC DNA]</scope>
    <source>
        <strain evidence="10 11">CBA3638</strain>
    </source>
</reference>
<dbReference type="SUPFAM" id="SSF52540">
    <property type="entry name" value="P-loop containing nucleoside triphosphate hydrolases"/>
    <property type="match status" value="1"/>
</dbReference>
<dbReference type="InterPro" id="IPR050086">
    <property type="entry name" value="MetN_ABC_transporter-like"/>
</dbReference>
<evidence type="ECO:0000256" key="2">
    <source>
        <dbReference type="ARBA" id="ARBA00022448"/>
    </source>
</evidence>
<evidence type="ECO:0000256" key="6">
    <source>
        <dbReference type="ARBA" id="ARBA00022967"/>
    </source>
</evidence>
<evidence type="ECO:0000256" key="3">
    <source>
        <dbReference type="ARBA" id="ARBA00022475"/>
    </source>
</evidence>
<keyword evidence="2" id="KW-0813">Transport</keyword>
<evidence type="ECO:0000259" key="9">
    <source>
        <dbReference type="PROSITE" id="PS50893"/>
    </source>
</evidence>
<dbReference type="KEGG" id="anr:Ana3638_18640"/>
<evidence type="ECO:0000256" key="4">
    <source>
        <dbReference type="ARBA" id="ARBA00022741"/>
    </source>
</evidence>
<feature type="domain" description="ABC transporter" evidence="9">
    <location>
        <begin position="2"/>
        <end position="266"/>
    </location>
</feature>
<keyword evidence="6" id="KW-1278">Translocase</keyword>
<evidence type="ECO:0000256" key="8">
    <source>
        <dbReference type="ARBA" id="ARBA00023136"/>
    </source>
</evidence>
<dbReference type="SMART" id="SM00382">
    <property type="entry name" value="AAA"/>
    <property type="match status" value="1"/>
</dbReference>
<dbReference type="InterPro" id="IPR003593">
    <property type="entry name" value="AAA+_ATPase"/>
</dbReference>
<protein>
    <submittedName>
        <fullName evidence="10">ATP-binding cassette domain-containing protein</fullName>
    </submittedName>
</protein>
<name>A0A6P1TQQ9_9FIRM</name>
<dbReference type="PANTHER" id="PTHR43166">
    <property type="entry name" value="AMINO ACID IMPORT ATP-BINDING PROTEIN"/>
    <property type="match status" value="1"/>
</dbReference>
<dbReference type="Proteomes" id="UP000464314">
    <property type="component" value="Chromosome"/>
</dbReference>
<evidence type="ECO:0000313" key="10">
    <source>
        <dbReference type="EMBL" id="QHQ62552.1"/>
    </source>
</evidence>
<keyword evidence="7" id="KW-0029">Amino-acid transport</keyword>
<dbReference type="GO" id="GO:0006865">
    <property type="term" value="P:amino acid transport"/>
    <property type="evidence" value="ECO:0007669"/>
    <property type="project" value="UniProtKB-KW"/>
</dbReference>
<comment type="similarity">
    <text evidence="1">Belongs to the ABC transporter superfamily.</text>
</comment>
<organism evidence="10 11">
    <name type="scientific">Anaerocolumna sedimenticola</name>
    <dbReference type="NCBI Taxonomy" id="2696063"/>
    <lineage>
        <taxon>Bacteria</taxon>
        <taxon>Bacillati</taxon>
        <taxon>Bacillota</taxon>
        <taxon>Clostridia</taxon>
        <taxon>Lachnospirales</taxon>
        <taxon>Lachnospiraceae</taxon>
        <taxon>Anaerocolumna</taxon>
    </lineage>
</organism>
<evidence type="ECO:0000313" key="11">
    <source>
        <dbReference type="Proteomes" id="UP000464314"/>
    </source>
</evidence>
<dbReference type="PANTHER" id="PTHR43166:SF30">
    <property type="entry name" value="METHIONINE IMPORT ATP-BINDING PROTEIN METN"/>
    <property type="match status" value="1"/>
</dbReference>
<dbReference type="PROSITE" id="PS50893">
    <property type="entry name" value="ABC_TRANSPORTER_2"/>
    <property type="match status" value="1"/>
</dbReference>
<keyword evidence="3" id="KW-1003">Cell membrane</keyword>
<gene>
    <name evidence="10" type="ORF">Ana3638_18640</name>
</gene>
<dbReference type="RefSeq" id="WP_161839375.1">
    <property type="nucleotide sequence ID" value="NZ_CP048000.1"/>
</dbReference>
<dbReference type="Pfam" id="PF00005">
    <property type="entry name" value="ABC_tran"/>
    <property type="match status" value="1"/>
</dbReference>
<dbReference type="GO" id="GO:0016887">
    <property type="term" value="F:ATP hydrolysis activity"/>
    <property type="evidence" value="ECO:0007669"/>
    <property type="project" value="InterPro"/>
</dbReference>
<dbReference type="GO" id="GO:0005524">
    <property type="term" value="F:ATP binding"/>
    <property type="evidence" value="ECO:0007669"/>
    <property type="project" value="UniProtKB-KW"/>
</dbReference>
<proteinExistence type="inferred from homology"/>